<dbReference type="GeneID" id="91097112"/>
<keyword evidence="4" id="KW-0547">Nucleotide-binding</keyword>
<feature type="transmembrane region" description="Helical" evidence="9">
    <location>
        <begin position="290"/>
        <end position="307"/>
    </location>
</feature>
<dbReference type="Gene3D" id="1.20.1560.10">
    <property type="entry name" value="ABC transporter type 1, transmembrane domain"/>
    <property type="match status" value="1"/>
</dbReference>
<dbReference type="SUPFAM" id="SSF90123">
    <property type="entry name" value="ABC transporter transmembrane region"/>
    <property type="match status" value="1"/>
</dbReference>
<dbReference type="Proteomes" id="UP001355207">
    <property type="component" value="Chromosome 9"/>
</dbReference>
<keyword evidence="7 9" id="KW-0472">Membrane</keyword>
<evidence type="ECO:0000256" key="2">
    <source>
        <dbReference type="ARBA" id="ARBA00022448"/>
    </source>
</evidence>
<dbReference type="InterPro" id="IPR017871">
    <property type="entry name" value="ABC_transporter-like_CS"/>
</dbReference>
<protein>
    <recommendedName>
        <fullName evidence="14">ATP-binding cassette, subfamily B (MDR/TAP), member 10</fullName>
    </recommendedName>
</protein>
<feature type="compositionally biased region" description="Low complexity" evidence="8">
    <location>
        <begin position="76"/>
        <end position="108"/>
    </location>
</feature>
<evidence type="ECO:0000259" key="11">
    <source>
        <dbReference type="PROSITE" id="PS50929"/>
    </source>
</evidence>
<dbReference type="Pfam" id="PF00005">
    <property type="entry name" value="ABC_tran"/>
    <property type="match status" value="1"/>
</dbReference>
<dbReference type="RefSeq" id="XP_066078259.1">
    <property type="nucleotide sequence ID" value="XM_066222162.1"/>
</dbReference>
<dbReference type="CDD" id="cd18573">
    <property type="entry name" value="ABC_6TM_ABCB10_like"/>
    <property type="match status" value="1"/>
</dbReference>
<evidence type="ECO:0000259" key="10">
    <source>
        <dbReference type="PROSITE" id="PS50893"/>
    </source>
</evidence>
<dbReference type="InterPro" id="IPR011527">
    <property type="entry name" value="ABC1_TM_dom"/>
</dbReference>
<dbReference type="InterPro" id="IPR027417">
    <property type="entry name" value="P-loop_NTPase"/>
</dbReference>
<organism evidence="12 13">
    <name type="scientific">Kwoniella dendrophila CBS 6074</name>
    <dbReference type="NCBI Taxonomy" id="1295534"/>
    <lineage>
        <taxon>Eukaryota</taxon>
        <taxon>Fungi</taxon>
        <taxon>Dikarya</taxon>
        <taxon>Basidiomycota</taxon>
        <taxon>Agaricomycotina</taxon>
        <taxon>Tremellomycetes</taxon>
        <taxon>Tremellales</taxon>
        <taxon>Cryptococcaceae</taxon>
        <taxon>Kwoniella</taxon>
    </lineage>
</organism>
<dbReference type="SMART" id="SM00382">
    <property type="entry name" value="AAA"/>
    <property type="match status" value="1"/>
</dbReference>
<dbReference type="Gene3D" id="3.40.50.300">
    <property type="entry name" value="P-loop containing nucleotide triphosphate hydrolases"/>
    <property type="match status" value="1"/>
</dbReference>
<feature type="transmembrane region" description="Helical" evidence="9">
    <location>
        <begin position="210"/>
        <end position="233"/>
    </location>
</feature>
<reference evidence="12 13" key="1">
    <citation type="submission" date="2024-01" db="EMBL/GenBank/DDBJ databases">
        <title>Comparative genomics of Cryptococcus and Kwoniella reveals pathogenesis evolution and contrasting modes of karyotype evolution via chromosome fusion or intercentromeric recombination.</title>
        <authorList>
            <person name="Coelho M.A."/>
            <person name="David-Palma M."/>
            <person name="Shea T."/>
            <person name="Bowers K."/>
            <person name="McGinley-Smith S."/>
            <person name="Mohammad A.W."/>
            <person name="Gnirke A."/>
            <person name="Yurkov A.M."/>
            <person name="Nowrousian M."/>
            <person name="Sun S."/>
            <person name="Cuomo C.A."/>
            <person name="Heitman J."/>
        </authorList>
    </citation>
    <scope>NUCLEOTIDE SEQUENCE [LARGE SCALE GENOMIC DNA]</scope>
    <source>
        <strain evidence="12 13">CBS 6074</strain>
    </source>
</reference>
<feature type="compositionally biased region" description="Basic and acidic residues" evidence="8">
    <location>
        <begin position="752"/>
        <end position="766"/>
    </location>
</feature>
<dbReference type="SUPFAM" id="SSF52540">
    <property type="entry name" value="P-loop containing nucleoside triphosphate hydrolases"/>
    <property type="match status" value="1"/>
</dbReference>
<dbReference type="InterPro" id="IPR003439">
    <property type="entry name" value="ABC_transporter-like_ATP-bd"/>
</dbReference>
<feature type="transmembrane region" description="Helical" evidence="9">
    <location>
        <begin position="169"/>
        <end position="190"/>
    </location>
</feature>
<evidence type="ECO:0000256" key="4">
    <source>
        <dbReference type="ARBA" id="ARBA00022741"/>
    </source>
</evidence>
<dbReference type="InterPro" id="IPR003593">
    <property type="entry name" value="AAA+_ATPase"/>
</dbReference>
<sequence length="766" mass="82368">MLGMSASVGLNLQNGILRHGLFRCLAERLSSTSIRIGRNGSYRSIYTRITVNKTDNSISYIPSRSSLLSAIRHNSSSASSSTTSTITKSSSSSSSSSSSIDSTPTTSSALTQTDSKETSKRSIISRITANLSLKPVAETHTKGANQEEQHGSSSVLKLLELARPESRNLAIAVGLLLVSSSVSMLVPLTIGKLIDFFSSNSTQFLGLSFPVAAGLLAVTFCIGATANALRAIIMRTSGQRIIARVRNQAYLSTLRQEPEFADRSAGDIVSRLSVDTNILGDSVTSNLSDGLRALISATVGVAAMFWISAKLTLVMLCVVPPVSLGAVFYGRYLRKLSNLTQEAVGEMSKTAEEKLNAFKTVAAYNSQPLEATLFSKKVDQVFQLAKKEALMTGIFWGASGLTGNLAMLCLLGYGGHLVSISEITVGDLTSLLMYSAYVGGSVSGLTGFFTGLMRGVGAGSRVFWLLDRTSTIPLDKGVKLAHSRNGAIRFENVRFRYPSRKEVTVLKGINMTIEPGQSVALVGSSGSGKSSIQQLISRFYDPEEGKITFDGTDIREFAPESWRDRIGVVFQDPILFAGTVHENIAYGSPDATREEVEEAARAANCDFIWDLPQGFDTAIGKASLSGGQRQRVSIARALVRNPSILLLDEATSALDSTSENAVNAAIDDIIRQKNITVILAAHRLSSIARAERVVVLENGVVSEQGRYDVLSRKEGSRFRTLMAAQLLVEKSSQGVQEDEPQIEETQGSSDKTNQDKMLEEISEAKK</sequence>
<evidence type="ECO:0000256" key="9">
    <source>
        <dbReference type="SAM" id="Phobius"/>
    </source>
</evidence>
<gene>
    <name evidence="12" type="ORF">L201_006443</name>
</gene>
<feature type="domain" description="ABC transporter" evidence="10">
    <location>
        <begin position="488"/>
        <end position="723"/>
    </location>
</feature>
<dbReference type="InterPro" id="IPR039421">
    <property type="entry name" value="Type_1_exporter"/>
</dbReference>
<evidence type="ECO:0008006" key="14">
    <source>
        <dbReference type="Google" id="ProtNLM"/>
    </source>
</evidence>
<evidence type="ECO:0000313" key="12">
    <source>
        <dbReference type="EMBL" id="WWC91497.1"/>
    </source>
</evidence>
<dbReference type="AlphaFoldDB" id="A0AAX4K3Q3"/>
<evidence type="ECO:0000256" key="7">
    <source>
        <dbReference type="ARBA" id="ARBA00023136"/>
    </source>
</evidence>
<keyword evidence="13" id="KW-1185">Reference proteome</keyword>
<feature type="transmembrane region" description="Helical" evidence="9">
    <location>
        <begin position="313"/>
        <end position="332"/>
    </location>
</feature>
<dbReference type="FunFam" id="1.20.1560.10:FF:000085">
    <property type="entry name" value="Probable ATP-binding cassette (ABC) transporter"/>
    <property type="match status" value="1"/>
</dbReference>
<dbReference type="GO" id="GO:0005524">
    <property type="term" value="F:ATP binding"/>
    <property type="evidence" value="ECO:0007669"/>
    <property type="project" value="UniProtKB-KW"/>
</dbReference>
<name>A0AAX4K3Q3_9TREE</name>
<evidence type="ECO:0000256" key="1">
    <source>
        <dbReference type="ARBA" id="ARBA00004141"/>
    </source>
</evidence>
<keyword evidence="2" id="KW-0813">Transport</keyword>
<feature type="region of interest" description="Disordered" evidence="8">
    <location>
        <begin position="730"/>
        <end position="766"/>
    </location>
</feature>
<keyword evidence="3 9" id="KW-0812">Transmembrane</keyword>
<keyword evidence="5" id="KW-0067">ATP-binding</keyword>
<dbReference type="PROSITE" id="PS50893">
    <property type="entry name" value="ABC_TRANSPORTER_2"/>
    <property type="match status" value="1"/>
</dbReference>
<keyword evidence="6 9" id="KW-1133">Transmembrane helix</keyword>
<evidence type="ECO:0000256" key="8">
    <source>
        <dbReference type="SAM" id="MobiDB-lite"/>
    </source>
</evidence>
<evidence type="ECO:0000313" key="13">
    <source>
        <dbReference type="Proteomes" id="UP001355207"/>
    </source>
</evidence>
<dbReference type="PANTHER" id="PTHR43394">
    <property type="entry name" value="ATP-DEPENDENT PERMEASE MDL1, MITOCHONDRIAL"/>
    <property type="match status" value="1"/>
</dbReference>
<dbReference type="InterPro" id="IPR036640">
    <property type="entry name" value="ABC1_TM_sf"/>
</dbReference>
<dbReference type="PROSITE" id="PS00211">
    <property type="entry name" value="ABC_TRANSPORTER_1"/>
    <property type="match status" value="1"/>
</dbReference>
<feature type="region of interest" description="Disordered" evidence="8">
    <location>
        <begin position="76"/>
        <end position="121"/>
    </location>
</feature>
<feature type="transmembrane region" description="Helical" evidence="9">
    <location>
        <begin position="393"/>
        <end position="414"/>
    </location>
</feature>
<accession>A0AAX4K3Q3</accession>
<proteinExistence type="predicted"/>
<feature type="transmembrane region" description="Helical" evidence="9">
    <location>
        <begin position="434"/>
        <end position="453"/>
    </location>
</feature>
<dbReference type="FunFam" id="3.40.50.300:FF:000604">
    <property type="entry name" value="ABC transporter B family member 28"/>
    <property type="match status" value="1"/>
</dbReference>
<dbReference type="EMBL" id="CP144106">
    <property type="protein sequence ID" value="WWC91497.1"/>
    <property type="molecule type" value="Genomic_DNA"/>
</dbReference>
<dbReference type="GO" id="GO:0015421">
    <property type="term" value="F:ABC-type oligopeptide transporter activity"/>
    <property type="evidence" value="ECO:0007669"/>
    <property type="project" value="TreeGrafter"/>
</dbReference>
<dbReference type="GO" id="GO:0016887">
    <property type="term" value="F:ATP hydrolysis activity"/>
    <property type="evidence" value="ECO:0007669"/>
    <property type="project" value="InterPro"/>
</dbReference>
<evidence type="ECO:0000256" key="5">
    <source>
        <dbReference type="ARBA" id="ARBA00022840"/>
    </source>
</evidence>
<dbReference type="PANTHER" id="PTHR43394:SF1">
    <property type="entry name" value="ATP-BINDING CASSETTE SUB-FAMILY B MEMBER 10, MITOCHONDRIAL"/>
    <property type="match status" value="1"/>
</dbReference>
<evidence type="ECO:0000256" key="3">
    <source>
        <dbReference type="ARBA" id="ARBA00022692"/>
    </source>
</evidence>
<dbReference type="GO" id="GO:0005743">
    <property type="term" value="C:mitochondrial inner membrane"/>
    <property type="evidence" value="ECO:0007669"/>
    <property type="project" value="TreeGrafter"/>
</dbReference>
<evidence type="ECO:0000256" key="6">
    <source>
        <dbReference type="ARBA" id="ARBA00022989"/>
    </source>
</evidence>
<feature type="domain" description="ABC transmembrane type-1" evidence="11">
    <location>
        <begin position="170"/>
        <end position="454"/>
    </location>
</feature>
<dbReference type="GO" id="GO:0090374">
    <property type="term" value="P:oligopeptide export from mitochondrion"/>
    <property type="evidence" value="ECO:0007669"/>
    <property type="project" value="TreeGrafter"/>
</dbReference>
<comment type="subcellular location">
    <subcellularLocation>
        <location evidence="1">Membrane</location>
        <topology evidence="1">Multi-pass membrane protein</topology>
    </subcellularLocation>
</comment>
<dbReference type="PROSITE" id="PS50929">
    <property type="entry name" value="ABC_TM1F"/>
    <property type="match status" value="1"/>
</dbReference>
<dbReference type="Pfam" id="PF00664">
    <property type="entry name" value="ABC_membrane"/>
    <property type="match status" value="1"/>
</dbReference>